<dbReference type="InterPro" id="IPR047110">
    <property type="entry name" value="GABD/Sad-like"/>
</dbReference>
<dbReference type="GO" id="GO:0004777">
    <property type="term" value="F:succinate-semialdehyde dehydrogenase (NAD+) activity"/>
    <property type="evidence" value="ECO:0007669"/>
    <property type="project" value="TreeGrafter"/>
</dbReference>
<organism evidence="5 6">
    <name type="scientific">Paenirhodobacter enshiensis</name>
    <dbReference type="NCBI Taxonomy" id="1105367"/>
    <lineage>
        <taxon>Bacteria</taxon>
        <taxon>Pseudomonadati</taxon>
        <taxon>Pseudomonadota</taxon>
        <taxon>Alphaproteobacteria</taxon>
        <taxon>Rhodobacterales</taxon>
        <taxon>Rhodobacter group</taxon>
        <taxon>Paenirhodobacter</taxon>
    </lineage>
</organism>
<proteinExistence type="inferred from homology"/>
<comment type="caution">
    <text evidence="5">The sequence shown here is derived from an EMBL/GenBank/DDBJ whole genome shotgun (WGS) entry which is preliminary data.</text>
</comment>
<evidence type="ECO:0000256" key="2">
    <source>
        <dbReference type="ARBA" id="ARBA00022857"/>
    </source>
</evidence>
<dbReference type="Gene3D" id="3.40.309.10">
    <property type="entry name" value="Aldehyde Dehydrogenase, Chain A, domain 2"/>
    <property type="match status" value="1"/>
</dbReference>
<keyword evidence="6" id="KW-1185">Reference proteome</keyword>
<protein>
    <submittedName>
        <fullName evidence="5">Succinate-semialdehyde dehydrogenase</fullName>
    </submittedName>
</protein>
<dbReference type="SUPFAM" id="SSF53720">
    <property type="entry name" value="ALDH-like"/>
    <property type="match status" value="1"/>
</dbReference>
<dbReference type="Pfam" id="PF00171">
    <property type="entry name" value="Aldedh"/>
    <property type="match status" value="1"/>
</dbReference>
<evidence type="ECO:0000256" key="3">
    <source>
        <dbReference type="ARBA" id="ARBA00023002"/>
    </source>
</evidence>
<sequence length="463" mass="49981">MSYATINPYTGETVATFPEATDAEVASALDRADAAFHEWRKTSFAHRAAVLQKAADLLRRDADEHARILTLEMGKLFAEAKAEVELSAKIFEYYVRNAEKLLAPEKLPVLDPEEGEAVLVHEPLGILLAIEPWNFPYYQIARILAPQLSAGNVLILKHASNVPQAAARFEKLMAEAGLLAGGFTNLYATRDQINMIINDPRVHGVALTGSEAAGAVVAAEAGKALKKSTMELGGADAFVVLKDADLDKTIDWAVFGRHWNGGQVCVSSKRMIVVDEVYDKFMEGYKKGVAKLVAGDPMDPATTLAPLSSQKAADDLKVQIAAAIAHGAKAEEVGPAVPNKGAFVQPTILTGMDGDNPARLWEFFGPVSMIFRARDEADAIRIANDTPFGLGGSVFTKDEKRGFEVASQIATGMVFVNHPTKVEADLPFGGIKRSGYGRELLGLGLKEFVNHKLIDVVKIDAHF</sequence>
<dbReference type="PANTHER" id="PTHR43217:SF2">
    <property type="entry name" value="SUCCINATE-SEMIALDEHYDE DEHYDROGENASE [NADP(+)]"/>
    <property type="match status" value="1"/>
</dbReference>
<dbReference type="Proteomes" id="UP000028824">
    <property type="component" value="Unassembled WGS sequence"/>
</dbReference>
<accession>A0A086XWP7</accession>
<dbReference type="InterPro" id="IPR015590">
    <property type="entry name" value="Aldehyde_DH_dom"/>
</dbReference>
<dbReference type="InterPro" id="IPR044148">
    <property type="entry name" value="ALDH_GabD1-like"/>
</dbReference>
<dbReference type="GO" id="GO:0004030">
    <property type="term" value="F:aldehyde dehydrogenase [NAD(P)+] activity"/>
    <property type="evidence" value="ECO:0007669"/>
    <property type="project" value="InterPro"/>
</dbReference>
<dbReference type="STRING" id="1105367.CG50_01550"/>
<dbReference type="eggNOG" id="COG1012">
    <property type="taxonomic scope" value="Bacteria"/>
</dbReference>
<dbReference type="RefSeq" id="WP_036637318.1">
    <property type="nucleotide sequence ID" value="NZ_JFZB01000014.1"/>
</dbReference>
<keyword evidence="3" id="KW-0560">Oxidoreductase</keyword>
<dbReference type="OrthoDB" id="9812625at2"/>
<dbReference type="PANTHER" id="PTHR43217">
    <property type="entry name" value="SUCCINATE SEMIALDEHYDE DEHYDROGENASE [NAD(P)+] SAD"/>
    <property type="match status" value="1"/>
</dbReference>
<dbReference type="AlphaFoldDB" id="A0A086XWP7"/>
<evidence type="ECO:0000313" key="5">
    <source>
        <dbReference type="EMBL" id="KFI26447.1"/>
    </source>
</evidence>
<feature type="domain" description="Aldehyde dehydrogenase" evidence="4">
    <location>
        <begin position="3"/>
        <end position="453"/>
    </location>
</feature>
<dbReference type="FunFam" id="3.40.605.10:FF:000012">
    <property type="entry name" value="NAD-dependent succinate-semialdehyde dehydrogenase"/>
    <property type="match status" value="1"/>
</dbReference>
<dbReference type="EMBL" id="JFZB01000014">
    <property type="protein sequence ID" value="KFI26447.1"/>
    <property type="molecule type" value="Genomic_DNA"/>
</dbReference>
<dbReference type="Gene3D" id="3.40.605.10">
    <property type="entry name" value="Aldehyde Dehydrogenase, Chain A, domain 1"/>
    <property type="match status" value="1"/>
</dbReference>
<dbReference type="CDD" id="cd07100">
    <property type="entry name" value="ALDH_SSADH1_GabD1"/>
    <property type="match status" value="1"/>
</dbReference>
<evidence type="ECO:0000256" key="1">
    <source>
        <dbReference type="ARBA" id="ARBA00009986"/>
    </source>
</evidence>
<evidence type="ECO:0000259" key="4">
    <source>
        <dbReference type="Pfam" id="PF00171"/>
    </source>
</evidence>
<comment type="similarity">
    <text evidence="1">Belongs to the aldehyde dehydrogenase family.</text>
</comment>
<dbReference type="InterPro" id="IPR016162">
    <property type="entry name" value="Ald_DH_N"/>
</dbReference>
<keyword evidence="2" id="KW-0521">NADP</keyword>
<evidence type="ECO:0000313" key="6">
    <source>
        <dbReference type="Proteomes" id="UP000028824"/>
    </source>
</evidence>
<gene>
    <name evidence="5" type="ORF">CG50_01550</name>
</gene>
<dbReference type="InterPro" id="IPR016161">
    <property type="entry name" value="Ald_DH/histidinol_DH"/>
</dbReference>
<name>A0A086XWP7_9RHOB</name>
<dbReference type="InterPro" id="IPR016163">
    <property type="entry name" value="Ald_DH_C"/>
</dbReference>
<dbReference type="FunFam" id="3.40.309.10:FF:000058">
    <property type="entry name" value="Succinate-semialdehyde dehydrogenase"/>
    <property type="match status" value="1"/>
</dbReference>
<reference evidence="5 6" key="1">
    <citation type="submission" date="2014-03" db="EMBL/GenBank/DDBJ databases">
        <title>Genome of Paenirhodobacter enshiensis DW2-9.</title>
        <authorList>
            <person name="Wang D."/>
            <person name="Wang G."/>
        </authorList>
    </citation>
    <scope>NUCLEOTIDE SEQUENCE [LARGE SCALE GENOMIC DNA]</scope>
    <source>
        <strain evidence="5 6">DW2-9</strain>
    </source>
</reference>